<dbReference type="PRINTS" id="PR00143">
    <property type="entry name" value="CITRTSNTHASE"/>
</dbReference>
<name>T1B822_9ZZZZ</name>
<dbReference type="InterPro" id="IPR002020">
    <property type="entry name" value="Citrate_synthase"/>
</dbReference>
<dbReference type="GO" id="GO:0005829">
    <property type="term" value="C:cytosol"/>
    <property type="evidence" value="ECO:0007669"/>
    <property type="project" value="TreeGrafter"/>
</dbReference>
<dbReference type="Pfam" id="PF00285">
    <property type="entry name" value="Citrate_synt"/>
    <property type="match status" value="1"/>
</dbReference>
<dbReference type="AlphaFoldDB" id="T1B822"/>
<reference evidence="2" key="1">
    <citation type="submission" date="2013-08" db="EMBL/GenBank/DDBJ databases">
        <authorList>
            <person name="Mendez C."/>
            <person name="Richter M."/>
            <person name="Ferrer M."/>
            <person name="Sanchez J."/>
        </authorList>
    </citation>
    <scope>NUCLEOTIDE SEQUENCE</scope>
</reference>
<reference evidence="2" key="2">
    <citation type="journal article" date="2014" name="ISME J.">
        <title>Microbial stratification in low pH oxic and suboxic macroscopic growths along an acid mine drainage.</title>
        <authorList>
            <person name="Mendez-Garcia C."/>
            <person name="Mesa V."/>
            <person name="Sprenger R.R."/>
            <person name="Richter M."/>
            <person name="Diez M.S."/>
            <person name="Solano J."/>
            <person name="Bargiela R."/>
            <person name="Golyshina O.V."/>
            <person name="Manteca A."/>
            <person name="Ramos J.L."/>
            <person name="Gallego J.R."/>
            <person name="Llorente I."/>
            <person name="Martins Dos Santos V.A."/>
            <person name="Jensen O.N."/>
            <person name="Pelaez A.I."/>
            <person name="Sanchez J."/>
            <person name="Ferrer M."/>
        </authorList>
    </citation>
    <scope>NUCLEOTIDE SEQUENCE</scope>
</reference>
<comment type="caution">
    <text evidence="2">The sequence shown here is derived from an EMBL/GenBank/DDBJ whole genome shotgun (WGS) entry which is preliminary data.</text>
</comment>
<dbReference type="Gene3D" id="1.10.230.10">
    <property type="entry name" value="Cytochrome P450-Terp, domain 2"/>
    <property type="match status" value="1"/>
</dbReference>
<feature type="compositionally biased region" description="Basic and acidic residues" evidence="1">
    <location>
        <begin position="66"/>
        <end position="86"/>
    </location>
</feature>
<proteinExistence type="predicted"/>
<gene>
    <name evidence="2" type="ORF">B1A_13474</name>
</gene>
<feature type="region of interest" description="Disordered" evidence="1">
    <location>
        <begin position="278"/>
        <end position="303"/>
    </location>
</feature>
<dbReference type="InterPro" id="IPR036969">
    <property type="entry name" value="Citrate_synthase_sf"/>
</dbReference>
<dbReference type="GO" id="GO:0005975">
    <property type="term" value="P:carbohydrate metabolic process"/>
    <property type="evidence" value="ECO:0007669"/>
    <property type="project" value="TreeGrafter"/>
</dbReference>
<dbReference type="InterPro" id="IPR016142">
    <property type="entry name" value="Citrate_synth-like_lrg_a-sub"/>
</dbReference>
<dbReference type="SUPFAM" id="SSF48256">
    <property type="entry name" value="Citrate synthase"/>
    <property type="match status" value="1"/>
</dbReference>
<protein>
    <submittedName>
        <fullName evidence="2">Citrate (Si)-synthase</fullName>
    </submittedName>
</protein>
<evidence type="ECO:0000313" key="2">
    <source>
        <dbReference type="EMBL" id="EQD50365.1"/>
    </source>
</evidence>
<evidence type="ECO:0000256" key="1">
    <source>
        <dbReference type="SAM" id="MobiDB-lite"/>
    </source>
</evidence>
<organism evidence="2">
    <name type="scientific">mine drainage metagenome</name>
    <dbReference type="NCBI Taxonomy" id="410659"/>
    <lineage>
        <taxon>unclassified sequences</taxon>
        <taxon>metagenomes</taxon>
        <taxon>ecological metagenomes</taxon>
    </lineage>
</organism>
<dbReference type="PANTHER" id="PTHR11739:SF23">
    <property type="entry name" value="CITRATE SYNTHASE 2-RELATED"/>
    <property type="match status" value="1"/>
</dbReference>
<feature type="region of interest" description="Disordered" evidence="1">
    <location>
        <begin position="58"/>
        <end position="86"/>
    </location>
</feature>
<feature type="non-terminal residue" evidence="2">
    <location>
        <position position="1"/>
    </location>
</feature>
<feature type="compositionally biased region" description="Pro residues" evidence="1">
    <location>
        <begin position="286"/>
        <end position="303"/>
    </location>
</feature>
<dbReference type="GO" id="GO:0006099">
    <property type="term" value="P:tricarboxylic acid cycle"/>
    <property type="evidence" value="ECO:0007669"/>
    <property type="project" value="TreeGrafter"/>
</dbReference>
<accession>T1B822</accession>
<dbReference type="InterPro" id="IPR016143">
    <property type="entry name" value="Citrate_synth-like_sm_a-sub"/>
</dbReference>
<dbReference type="PANTHER" id="PTHR11739">
    <property type="entry name" value="CITRATE SYNTHASE"/>
    <property type="match status" value="1"/>
</dbReference>
<sequence>LARRVLPVLDRLPSETSPLDAARTGLSALGEVQSGFPGQREQGLALAGAVAELLAARARPRSADSPAREESPASHLDRYLDRVGRLPPTPERRRALAIYAGLLADHGMNPSTFALRVVLSTRSDLVSGFVAALGALKGPAHGGAPADVSAFLDQIGSIDRIAEVISERLRGGGRLPGFGHRTYRVEDPRSVVLHEVARSVARPDRLRLAEATDRAARRALAEAHPGGGLYPNVDYYGALVLEGIGLTSEWFTPTFALARSVGWVAHALEQTGRNRLIQPEFDYDGPAPPRTWPRPFPGPTLQG</sequence>
<dbReference type="GO" id="GO:0046912">
    <property type="term" value="F:acyltransferase activity, acyl groups converted into alkyl on transfer"/>
    <property type="evidence" value="ECO:0007669"/>
    <property type="project" value="InterPro"/>
</dbReference>
<dbReference type="EMBL" id="AUZX01009853">
    <property type="protein sequence ID" value="EQD50365.1"/>
    <property type="molecule type" value="Genomic_DNA"/>
</dbReference>
<dbReference type="Gene3D" id="1.10.580.10">
    <property type="entry name" value="Citrate Synthase, domain 1"/>
    <property type="match status" value="1"/>
</dbReference>